<dbReference type="SUPFAM" id="SSF56672">
    <property type="entry name" value="DNA/RNA polymerases"/>
    <property type="match status" value="1"/>
</dbReference>
<evidence type="ECO:0000313" key="2">
    <source>
        <dbReference type="Proteomes" id="UP000662782"/>
    </source>
</evidence>
<proteinExistence type="predicted"/>
<name>A0A873WGC7_9CAUD</name>
<keyword evidence="2" id="KW-1185">Reference proteome</keyword>
<dbReference type="EMBL" id="MT701590">
    <property type="protein sequence ID" value="QPB09373.1"/>
    <property type="molecule type" value="Genomic_DNA"/>
</dbReference>
<evidence type="ECO:0008006" key="3">
    <source>
        <dbReference type="Google" id="ProtNLM"/>
    </source>
</evidence>
<protein>
    <recommendedName>
        <fullName evidence="3">DNA polymerase</fullName>
    </recommendedName>
</protein>
<evidence type="ECO:0000313" key="1">
    <source>
        <dbReference type="EMBL" id="QPB09373.1"/>
    </source>
</evidence>
<dbReference type="InterPro" id="IPR046908">
    <property type="entry name" value="divDNApol"/>
</dbReference>
<accession>A0A873WGC7</accession>
<sequence length="694" mass="80545">MTETFLSPFVDDDYSADRNIVKHYHEQMALYLGKKRNEDPKAIYEVLSKHIQPNQNGYKDRRMQVLVKNKYGDREVKVMTASNFFNEVRRQNCHLSPSMVAYKNTEEEQSVNAIGTEKFLSLRSHYKGLKQKASDEGDEWGKKAFHEIQNALKIFNNAQSGAMSSRGTPLVNKSGHTALTSACRALTSTANMCNEKLLVGNRFFNSYERTMENLLSLLSVTDMKRMDEVIKKLKMNYATIDQVMEMVKRCSRRYWRDVKQLGYIKEFLEQLRPVELTALLCNMDIEGLRVTNKEILYKFFDDFSHIPEVPEGAKAEDYTPPDNGDRYTLCVSKLLAKPSKVQLNFLNQYHLEMEHKWKDFIEVFFKCSIPPSGIYEIRDMIREVVQTSDTDSSIYTVDKVVEDYTDEKGQSLRLNGVLTYFIRMIAVHQHAQLSENMNVAKRYRNRLTMKNEYLFGGYVTTLMSKHYFATQLMVEGVLNKNVEMEIKGVHLRSSKVAHEIKDFAHKLMREILDCIYDKRQMDAADILFRAAELERAIIKDINEGQWGWLTRNTIKSDDVYTLPDQSVYQYHLLWEEVFSPKYGHAPPPPYSAMKVNLDLGNKGKVEEFCKNLEDRELANRLLDFFVKKEKKEISTFFVPADVLPRLGKLPDEVIKAADIRQIIKQNLKSVYAVLEACGLYIVNDKITRLISDEH</sequence>
<reference evidence="1 2" key="1">
    <citation type="submission" date="2020-07" db="EMBL/GenBank/DDBJ databases">
        <title>Complete genome sequence of Klebsiella pneumoniae phage Miami.</title>
        <authorList>
            <person name="Mora D.A."/>
            <person name="Lessor L."/>
            <person name="Gill J."/>
            <person name="Liu M."/>
        </authorList>
    </citation>
    <scope>NUCLEOTIDE SEQUENCE [LARGE SCALE GENOMIC DNA]</scope>
</reference>
<dbReference type="Pfam" id="PF20286">
    <property type="entry name" value="divDNApol"/>
    <property type="match status" value="1"/>
</dbReference>
<organism evidence="1 2">
    <name type="scientific">Klebsiella phage Miami</name>
    <dbReference type="NCBI Taxonomy" id="2767581"/>
    <lineage>
        <taxon>Viruses</taxon>
        <taxon>Duplodnaviria</taxon>
        <taxon>Heunggongvirae</taxon>
        <taxon>Uroviricota</taxon>
        <taxon>Caudoviricetes</taxon>
        <taxon>Chimalliviridae</taxon>
        <taxon>Miamivirus</taxon>
        <taxon>Miamivirus miami</taxon>
    </lineage>
</organism>
<dbReference type="InterPro" id="IPR043502">
    <property type="entry name" value="DNA/RNA_pol_sf"/>
</dbReference>
<dbReference type="Proteomes" id="UP000662782">
    <property type="component" value="Segment"/>
</dbReference>
<gene>
    <name evidence="1" type="ORF">CPT_Miami_278</name>
</gene>